<dbReference type="EMBL" id="UYRV01009541">
    <property type="protein sequence ID" value="VDK56641.1"/>
    <property type="molecule type" value="Genomic_DNA"/>
</dbReference>
<evidence type="ECO:0000313" key="1">
    <source>
        <dbReference type="EMBL" id="VDK56641.1"/>
    </source>
</evidence>
<accession>A0A3P6SSH3</accession>
<dbReference type="AlphaFoldDB" id="A0A3P6SSH3"/>
<keyword evidence="2" id="KW-1185">Reference proteome</keyword>
<gene>
    <name evidence="1" type="ORF">CGOC_LOCUS3722</name>
</gene>
<proteinExistence type="predicted"/>
<reference evidence="1 2" key="1">
    <citation type="submission" date="2018-11" db="EMBL/GenBank/DDBJ databases">
        <authorList>
            <consortium name="Pathogen Informatics"/>
        </authorList>
    </citation>
    <scope>NUCLEOTIDE SEQUENCE [LARGE SCALE GENOMIC DNA]</scope>
</reference>
<protein>
    <submittedName>
        <fullName evidence="1">Uncharacterized protein</fullName>
    </submittedName>
</protein>
<dbReference type="OrthoDB" id="428159at2759"/>
<dbReference type="Proteomes" id="UP000271889">
    <property type="component" value="Unassembled WGS sequence"/>
</dbReference>
<sequence length="242" mass="27468">MEKAYDKFRVKLSNVVVSLAENVAEGRASLTNKESPLHILKPTGLDIQIHKCSIDDLRLPRMRVIGLLPDVVIGISDIRLLELTRLLLSIPRPEPDVEAIAIEEKILESTEVKVKDRAKMKTIMEVQEIESDEQPPQEGVVEGEKKTTEQQIQVELDLCLNQIGVIVSRKEDVLCEVSILRMGCKLQMRTFDMVIKAELGAIRVSMPMFKSIDPRRDCLYFIDNDEEEGALMTLKYVQVCFC</sequence>
<organism evidence="1 2">
    <name type="scientific">Cylicostephanus goldi</name>
    <name type="common">Nematode worm</name>
    <dbReference type="NCBI Taxonomy" id="71465"/>
    <lineage>
        <taxon>Eukaryota</taxon>
        <taxon>Metazoa</taxon>
        <taxon>Ecdysozoa</taxon>
        <taxon>Nematoda</taxon>
        <taxon>Chromadorea</taxon>
        <taxon>Rhabditida</taxon>
        <taxon>Rhabditina</taxon>
        <taxon>Rhabditomorpha</taxon>
        <taxon>Strongyloidea</taxon>
        <taxon>Strongylidae</taxon>
        <taxon>Cylicostephanus</taxon>
    </lineage>
</organism>
<evidence type="ECO:0000313" key="2">
    <source>
        <dbReference type="Proteomes" id="UP000271889"/>
    </source>
</evidence>
<name>A0A3P6SSH3_CYLGO</name>